<gene>
    <name evidence="1" type="ORF">GQ43DRAFT_233627</name>
</gene>
<name>A0A9P4MNE5_9PLEO</name>
<dbReference type="Proteomes" id="UP000799536">
    <property type="component" value="Unassembled WGS sequence"/>
</dbReference>
<sequence length="391" mass="46033">MPKEVLETVHQHWPRSQLCIMTREFNPLILASALLYRLEVSVPCQRKFVPDSLSYFRRLKDAILQSQSLRILSIDIHQHNLIHRHSLDSADRGPLNLPLGPSDRLPPLEQLTIKAQSYDMSEVHCRRLLQCMDRKRLRCLDFADFFPCAFFRVFRDQLPNLSSLGFGYFKATSPCLCTEPALHPQISYQISCIANHLDFTPALKELTVRAEHHRLDVDPWPEISRKHRDSLTKLALMTPKSVTLKRYDMNPSGLVRLPIYFPYLQSLELDLTMQRWLRPFSWDSQALSDLEGFEQLRSLRYLHISAPLENNGTLIPSGLVFELRRRTEQRMHKFSQVFYESHYLAHVAEATVRFWWWERHHRKEFFRFDYAKYAGCKSSCRTCIQRENGDS</sequence>
<organism evidence="1 2">
    <name type="scientific">Delitschia confertaspora ATCC 74209</name>
    <dbReference type="NCBI Taxonomy" id="1513339"/>
    <lineage>
        <taxon>Eukaryota</taxon>
        <taxon>Fungi</taxon>
        <taxon>Dikarya</taxon>
        <taxon>Ascomycota</taxon>
        <taxon>Pezizomycotina</taxon>
        <taxon>Dothideomycetes</taxon>
        <taxon>Pleosporomycetidae</taxon>
        <taxon>Pleosporales</taxon>
        <taxon>Delitschiaceae</taxon>
        <taxon>Delitschia</taxon>
    </lineage>
</organism>
<dbReference type="OrthoDB" id="3556572at2759"/>
<proteinExistence type="predicted"/>
<keyword evidence="2" id="KW-1185">Reference proteome</keyword>
<dbReference type="AlphaFoldDB" id="A0A9P4MNE5"/>
<evidence type="ECO:0000313" key="1">
    <source>
        <dbReference type="EMBL" id="KAF2196897.1"/>
    </source>
</evidence>
<comment type="caution">
    <text evidence="1">The sequence shown here is derived from an EMBL/GenBank/DDBJ whole genome shotgun (WGS) entry which is preliminary data.</text>
</comment>
<protein>
    <submittedName>
        <fullName evidence="1">Uncharacterized protein</fullName>
    </submittedName>
</protein>
<dbReference type="EMBL" id="ML994307">
    <property type="protein sequence ID" value="KAF2196897.1"/>
    <property type="molecule type" value="Genomic_DNA"/>
</dbReference>
<accession>A0A9P4MNE5</accession>
<evidence type="ECO:0000313" key="2">
    <source>
        <dbReference type="Proteomes" id="UP000799536"/>
    </source>
</evidence>
<reference evidence="1" key="1">
    <citation type="journal article" date="2020" name="Stud. Mycol.">
        <title>101 Dothideomycetes genomes: a test case for predicting lifestyles and emergence of pathogens.</title>
        <authorList>
            <person name="Haridas S."/>
            <person name="Albert R."/>
            <person name="Binder M."/>
            <person name="Bloem J."/>
            <person name="Labutti K."/>
            <person name="Salamov A."/>
            <person name="Andreopoulos B."/>
            <person name="Baker S."/>
            <person name="Barry K."/>
            <person name="Bills G."/>
            <person name="Bluhm B."/>
            <person name="Cannon C."/>
            <person name="Castanera R."/>
            <person name="Culley D."/>
            <person name="Daum C."/>
            <person name="Ezra D."/>
            <person name="Gonzalez J."/>
            <person name="Henrissat B."/>
            <person name="Kuo A."/>
            <person name="Liang C."/>
            <person name="Lipzen A."/>
            <person name="Lutzoni F."/>
            <person name="Magnuson J."/>
            <person name="Mondo S."/>
            <person name="Nolan M."/>
            <person name="Ohm R."/>
            <person name="Pangilinan J."/>
            <person name="Park H.-J."/>
            <person name="Ramirez L."/>
            <person name="Alfaro M."/>
            <person name="Sun H."/>
            <person name="Tritt A."/>
            <person name="Yoshinaga Y."/>
            <person name="Zwiers L.-H."/>
            <person name="Turgeon B."/>
            <person name="Goodwin S."/>
            <person name="Spatafora J."/>
            <person name="Crous P."/>
            <person name="Grigoriev I."/>
        </authorList>
    </citation>
    <scope>NUCLEOTIDE SEQUENCE</scope>
    <source>
        <strain evidence="1">ATCC 74209</strain>
    </source>
</reference>